<feature type="compositionally biased region" description="Acidic residues" evidence="1">
    <location>
        <begin position="644"/>
        <end position="653"/>
    </location>
</feature>
<feature type="compositionally biased region" description="Acidic residues" evidence="1">
    <location>
        <begin position="676"/>
        <end position="685"/>
    </location>
</feature>
<reference evidence="2" key="1">
    <citation type="submission" date="2022-01" db="EMBL/GenBank/DDBJ databases">
        <title>Comparative genomics reveals a dynamic genome evolution in the ectomycorrhizal milk-cap (Lactarius) mushrooms.</title>
        <authorList>
            <consortium name="DOE Joint Genome Institute"/>
            <person name="Lebreton A."/>
            <person name="Tang N."/>
            <person name="Kuo A."/>
            <person name="LaButti K."/>
            <person name="Drula E."/>
            <person name="Barry K."/>
            <person name="Clum A."/>
            <person name="Lipzen A."/>
            <person name="Mousain D."/>
            <person name="Ng V."/>
            <person name="Wang R."/>
            <person name="Wang X."/>
            <person name="Dai Y."/>
            <person name="Henrissat B."/>
            <person name="Grigoriev I.V."/>
            <person name="Guerin-Laguette A."/>
            <person name="Yu F."/>
            <person name="Martin F.M."/>
        </authorList>
    </citation>
    <scope>NUCLEOTIDE SEQUENCE</scope>
    <source>
        <strain evidence="2">QP</strain>
    </source>
</reference>
<accession>A0AAD4Q860</accession>
<dbReference type="AlphaFoldDB" id="A0AAD4Q860"/>
<evidence type="ECO:0000313" key="3">
    <source>
        <dbReference type="Proteomes" id="UP001201163"/>
    </source>
</evidence>
<feature type="region of interest" description="Disordered" evidence="1">
    <location>
        <begin position="109"/>
        <end position="282"/>
    </location>
</feature>
<feature type="region of interest" description="Disordered" evidence="1">
    <location>
        <begin position="1"/>
        <end position="20"/>
    </location>
</feature>
<feature type="region of interest" description="Disordered" evidence="1">
    <location>
        <begin position="542"/>
        <end position="591"/>
    </location>
</feature>
<keyword evidence="3" id="KW-1185">Reference proteome</keyword>
<comment type="caution">
    <text evidence="2">The sequence shown here is derived from an EMBL/GenBank/DDBJ whole genome shotgun (WGS) entry which is preliminary data.</text>
</comment>
<feature type="compositionally biased region" description="Polar residues" evidence="1">
    <location>
        <begin position="343"/>
        <end position="353"/>
    </location>
</feature>
<dbReference type="Proteomes" id="UP001201163">
    <property type="component" value="Unassembled WGS sequence"/>
</dbReference>
<feature type="compositionally biased region" description="Low complexity" evidence="1">
    <location>
        <begin position="466"/>
        <end position="481"/>
    </location>
</feature>
<feature type="region of interest" description="Disordered" evidence="1">
    <location>
        <begin position="466"/>
        <end position="518"/>
    </location>
</feature>
<dbReference type="EMBL" id="JAKELL010000146">
    <property type="protein sequence ID" value="KAH8980062.1"/>
    <property type="molecule type" value="Genomic_DNA"/>
</dbReference>
<feature type="compositionally biased region" description="Polar residues" evidence="1">
    <location>
        <begin position="399"/>
        <end position="408"/>
    </location>
</feature>
<feature type="compositionally biased region" description="Pro residues" evidence="1">
    <location>
        <begin position="267"/>
        <end position="279"/>
    </location>
</feature>
<sequence>MALVGSRPRRNLRETSYSRDSNTLRASVLDAALELGIGTSRAVENLIFNTVDEEDDVDNFTTPALTSASATTSDENSPSVPPWNATPLQFVPPKPAIVVPPLTLDVQYTRAPSEDSHSYAPSSLRLNQPRKLRKARKDDGYDSDGGYLSDSSKKKKKGKDRKNAGSSSHEADFVSDGGYLSDATKKSSDKKKKDKKGDQVTDGYVTDSSTKTHHKLTKKSRAHVDDADLSDGGYLSEASVKKKKPFFRLGSRSPSTSRKAAVSINSLPPPVPALPPPMHPIADRFARSPVSFDQLDGGRLSSAASSIRAAYSPVPPSVDGSVTPLPSVYSGGWSPPPPSDSVRTATRPSSVDLSTENFSSSSTSHENIQFAPVSPLMQAREAVVPYDPPRARSRDAESRTLSPGSSHEQLPAAPGAPRQHGVRFTPSTRFSPSDGAFPIPPSPSEISAAPEKRHLRPKISLPITSTFYSNSSSTSASPLPSILRNAPPMSAPSDSRPFLSPVTRSRLTPSPGIPNAPFLRGVSPSLSDVSIISSSEFIVPSPRPRFFDELPPPSPPPTGPLPEVPSSYGFSSQQQIPHIKRGRESPFPARGILPAEEASRLIEGTLRARREALLARLADSEAESRAAEMSSGGNGDDVGNGNEPDVDVDDNDVPDLPWLREDVPTPPASLPLEQQREDEQDWPDDESVRPDVAQFYLYAPSGNSSSGGVGGSEDIVARRRRTPDAPHDERSTYTDSYAASMAGGGDARADIESYYFGVPDAAGDDSADDGEATESRASFVDDERSHSMRARLVARVDALYGTEKLPPVPKLRPF</sequence>
<feature type="compositionally biased region" description="Basic and acidic residues" evidence="1">
    <location>
        <begin position="722"/>
        <end position="732"/>
    </location>
</feature>
<proteinExistence type="predicted"/>
<feature type="region of interest" description="Disordered" evidence="1">
    <location>
        <begin position="618"/>
        <end position="732"/>
    </location>
</feature>
<feature type="region of interest" description="Disordered" evidence="1">
    <location>
        <begin position="759"/>
        <end position="784"/>
    </location>
</feature>
<feature type="compositionally biased region" description="Basic and acidic residues" evidence="1">
    <location>
        <begin position="389"/>
        <end position="398"/>
    </location>
</feature>
<protein>
    <submittedName>
        <fullName evidence="2">Uncharacterized protein</fullName>
    </submittedName>
</protein>
<organism evidence="2 3">
    <name type="scientific">Lactarius akahatsu</name>
    <dbReference type="NCBI Taxonomy" id="416441"/>
    <lineage>
        <taxon>Eukaryota</taxon>
        <taxon>Fungi</taxon>
        <taxon>Dikarya</taxon>
        <taxon>Basidiomycota</taxon>
        <taxon>Agaricomycotina</taxon>
        <taxon>Agaricomycetes</taxon>
        <taxon>Russulales</taxon>
        <taxon>Russulaceae</taxon>
        <taxon>Lactarius</taxon>
    </lineage>
</organism>
<feature type="compositionally biased region" description="Acidic residues" evidence="1">
    <location>
        <begin position="762"/>
        <end position="772"/>
    </location>
</feature>
<feature type="compositionally biased region" description="Pro residues" evidence="1">
    <location>
        <begin position="550"/>
        <end position="563"/>
    </location>
</feature>
<gene>
    <name evidence="2" type="ORF">EDB92DRAFT_1901756</name>
</gene>
<feature type="compositionally biased region" description="Low complexity" evidence="1">
    <location>
        <begin position="354"/>
        <end position="367"/>
    </location>
</feature>
<feature type="region of interest" description="Disordered" evidence="1">
    <location>
        <begin position="311"/>
        <end position="454"/>
    </location>
</feature>
<evidence type="ECO:0000313" key="2">
    <source>
        <dbReference type="EMBL" id="KAH8980062.1"/>
    </source>
</evidence>
<feature type="region of interest" description="Disordered" evidence="1">
    <location>
        <begin position="66"/>
        <end position="87"/>
    </location>
</feature>
<evidence type="ECO:0000256" key="1">
    <source>
        <dbReference type="SAM" id="MobiDB-lite"/>
    </source>
</evidence>
<feature type="compositionally biased region" description="Basic residues" evidence="1">
    <location>
        <begin position="211"/>
        <end position="221"/>
    </location>
</feature>
<feature type="compositionally biased region" description="Polar residues" evidence="1">
    <location>
        <begin position="252"/>
        <end position="266"/>
    </location>
</feature>
<name>A0AAD4Q860_9AGAM</name>